<dbReference type="InterPro" id="IPR027107">
    <property type="entry name" value="Tuberin/Ral-act_asu"/>
</dbReference>
<feature type="compositionally biased region" description="Basic and acidic residues" evidence="1">
    <location>
        <begin position="178"/>
        <end position="190"/>
    </location>
</feature>
<dbReference type="GO" id="GO:0032007">
    <property type="term" value="P:negative regulation of TOR signaling"/>
    <property type="evidence" value="ECO:0007669"/>
    <property type="project" value="TreeGrafter"/>
</dbReference>
<dbReference type="PANTHER" id="PTHR10063">
    <property type="entry name" value="TUBERIN"/>
    <property type="match status" value="1"/>
</dbReference>
<evidence type="ECO:0000313" key="2">
    <source>
        <dbReference type="EMBL" id="KAJ1959895.1"/>
    </source>
</evidence>
<dbReference type="OrthoDB" id="19311at2759"/>
<protein>
    <submittedName>
        <fullName evidence="2">Tuberous sclerosis 2-like protein</fullName>
    </submittedName>
</protein>
<accession>A0A9W8E1Z4</accession>
<organism evidence="2 3">
    <name type="scientific">Dispira parvispora</name>
    <dbReference type="NCBI Taxonomy" id="1520584"/>
    <lineage>
        <taxon>Eukaryota</taxon>
        <taxon>Fungi</taxon>
        <taxon>Fungi incertae sedis</taxon>
        <taxon>Zoopagomycota</taxon>
        <taxon>Kickxellomycotina</taxon>
        <taxon>Dimargaritomycetes</taxon>
        <taxon>Dimargaritales</taxon>
        <taxon>Dimargaritaceae</taxon>
        <taxon>Dispira</taxon>
    </lineage>
</organism>
<dbReference type="PANTHER" id="PTHR10063:SF0">
    <property type="entry name" value="TUBERIN"/>
    <property type="match status" value="1"/>
</dbReference>
<dbReference type="GO" id="GO:0005096">
    <property type="term" value="F:GTPase activator activity"/>
    <property type="evidence" value="ECO:0007669"/>
    <property type="project" value="InterPro"/>
</dbReference>
<feature type="compositionally biased region" description="Low complexity" evidence="1">
    <location>
        <begin position="70"/>
        <end position="80"/>
    </location>
</feature>
<dbReference type="AlphaFoldDB" id="A0A9W8E1Z4"/>
<dbReference type="Proteomes" id="UP001150925">
    <property type="component" value="Unassembled WGS sequence"/>
</dbReference>
<dbReference type="GO" id="GO:0005634">
    <property type="term" value="C:nucleus"/>
    <property type="evidence" value="ECO:0007669"/>
    <property type="project" value="InterPro"/>
</dbReference>
<evidence type="ECO:0000313" key="3">
    <source>
        <dbReference type="Proteomes" id="UP001150925"/>
    </source>
</evidence>
<reference evidence="2" key="1">
    <citation type="submission" date="2022-07" db="EMBL/GenBank/DDBJ databases">
        <title>Phylogenomic reconstructions and comparative analyses of Kickxellomycotina fungi.</title>
        <authorList>
            <person name="Reynolds N.K."/>
            <person name="Stajich J.E."/>
            <person name="Barry K."/>
            <person name="Grigoriev I.V."/>
            <person name="Crous P."/>
            <person name="Smith M.E."/>
        </authorList>
    </citation>
    <scope>NUCLEOTIDE SEQUENCE</scope>
    <source>
        <strain evidence="2">RSA 1196</strain>
    </source>
</reference>
<feature type="compositionally biased region" description="Polar residues" evidence="1">
    <location>
        <begin position="150"/>
        <end position="176"/>
    </location>
</feature>
<sequence>MSEDAVAPFVRQVAMHANIFTQVFLQSGVKNGTEYVSNWRERLRQIKTIKGRVLAAHAQRQAAKDGGSGESAAQSSSGQSTPAAETTRSPGASQDNIAGSTVNFFSRTLSVSRSGPNTPARPTNLKPQASSATPQAPSEPVAGSGDHSAHPSTTTSPNPAARGNTANLSRAQTGTVRQADRRLDFTKYFQ</sequence>
<name>A0A9W8E1Z4_9FUNG</name>
<dbReference type="EMBL" id="JANBPY010001474">
    <property type="protein sequence ID" value="KAJ1959895.1"/>
    <property type="molecule type" value="Genomic_DNA"/>
</dbReference>
<feature type="compositionally biased region" description="Polar residues" evidence="1">
    <location>
        <begin position="81"/>
        <end position="136"/>
    </location>
</feature>
<comment type="caution">
    <text evidence="2">The sequence shown here is derived from an EMBL/GenBank/DDBJ whole genome shotgun (WGS) entry which is preliminary data.</text>
</comment>
<gene>
    <name evidence="2" type="primary">TSC2_2</name>
    <name evidence="2" type="ORF">IWQ62_004431</name>
</gene>
<feature type="region of interest" description="Disordered" evidence="1">
    <location>
        <begin position="57"/>
        <end position="190"/>
    </location>
</feature>
<evidence type="ECO:0000256" key="1">
    <source>
        <dbReference type="SAM" id="MobiDB-lite"/>
    </source>
</evidence>
<keyword evidence="3" id="KW-1185">Reference proteome</keyword>
<proteinExistence type="predicted"/>
<dbReference type="GO" id="GO:0033596">
    <property type="term" value="C:TSC1-TSC2 complex"/>
    <property type="evidence" value="ECO:0007669"/>
    <property type="project" value="TreeGrafter"/>
</dbReference>